<reference evidence="2" key="1">
    <citation type="submission" date="2020-03" db="EMBL/GenBank/DDBJ databases">
        <title>The deep terrestrial virosphere.</title>
        <authorList>
            <person name="Holmfeldt K."/>
            <person name="Nilsson E."/>
            <person name="Simone D."/>
            <person name="Lopez-Fernandez M."/>
            <person name="Wu X."/>
            <person name="de Brujin I."/>
            <person name="Lundin D."/>
            <person name="Andersson A."/>
            <person name="Bertilsson S."/>
            <person name="Dopson M."/>
        </authorList>
    </citation>
    <scope>NUCLEOTIDE SEQUENCE</scope>
    <source>
        <strain evidence="2">MM415A00290</strain>
        <strain evidence="1">MM415B00199</strain>
    </source>
</reference>
<evidence type="ECO:0000313" key="2">
    <source>
        <dbReference type="EMBL" id="QJA83351.1"/>
    </source>
</evidence>
<dbReference type="EMBL" id="MT142509">
    <property type="protein sequence ID" value="QJA83351.1"/>
    <property type="molecule type" value="Genomic_DNA"/>
</dbReference>
<dbReference type="EMBL" id="MT141573">
    <property type="protein sequence ID" value="QJA67549.1"/>
    <property type="molecule type" value="Genomic_DNA"/>
</dbReference>
<proteinExistence type="predicted"/>
<gene>
    <name evidence="2" type="ORF">MM415A00290_0003</name>
    <name evidence="1" type="ORF">MM415B00199_0004</name>
</gene>
<organism evidence="2">
    <name type="scientific">viral metagenome</name>
    <dbReference type="NCBI Taxonomy" id="1070528"/>
    <lineage>
        <taxon>unclassified sequences</taxon>
        <taxon>metagenomes</taxon>
        <taxon>organismal metagenomes</taxon>
    </lineage>
</organism>
<protein>
    <submittedName>
        <fullName evidence="2">Uncharacterized protein</fullName>
    </submittedName>
</protein>
<name>A0A6M3KNZ3_9ZZZZ</name>
<accession>A0A6M3KNZ3</accession>
<sequence>MHGGGPNAPAAARNMKIEHEGWTSSHPLLASWSDGDAMFQWWIEDSHTKGDPDQTVIFE</sequence>
<dbReference type="AlphaFoldDB" id="A0A6M3KNZ3"/>
<evidence type="ECO:0000313" key="1">
    <source>
        <dbReference type="EMBL" id="QJA67549.1"/>
    </source>
</evidence>